<organism evidence="1 2">
    <name type="scientific">Eumeta variegata</name>
    <name type="common">Bagworm moth</name>
    <name type="synonym">Eumeta japonica</name>
    <dbReference type="NCBI Taxonomy" id="151549"/>
    <lineage>
        <taxon>Eukaryota</taxon>
        <taxon>Metazoa</taxon>
        <taxon>Ecdysozoa</taxon>
        <taxon>Arthropoda</taxon>
        <taxon>Hexapoda</taxon>
        <taxon>Insecta</taxon>
        <taxon>Pterygota</taxon>
        <taxon>Neoptera</taxon>
        <taxon>Endopterygota</taxon>
        <taxon>Lepidoptera</taxon>
        <taxon>Glossata</taxon>
        <taxon>Ditrysia</taxon>
        <taxon>Tineoidea</taxon>
        <taxon>Psychidae</taxon>
        <taxon>Oiketicinae</taxon>
        <taxon>Eumeta</taxon>
    </lineage>
</organism>
<name>A0A4C1UQ52_EUMVA</name>
<proteinExistence type="predicted"/>
<accession>A0A4C1UQ52</accession>
<dbReference type="EMBL" id="BGZK01000202">
    <property type="protein sequence ID" value="GBP28106.1"/>
    <property type="molecule type" value="Genomic_DNA"/>
</dbReference>
<evidence type="ECO:0000313" key="1">
    <source>
        <dbReference type="EMBL" id="GBP28106.1"/>
    </source>
</evidence>
<dbReference type="OrthoDB" id="414730at2759"/>
<keyword evidence="2" id="KW-1185">Reference proteome</keyword>
<protein>
    <recommendedName>
        <fullName evidence="3">Reverse transcriptase domain-containing protein</fullName>
    </recommendedName>
</protein>
<comment type="caution">
    <text evidence="1">The sequence shown here is derived from an EMBL/GenBank/DDBJ whole genome shotgun (WGS) entry which is preliminary data.</text>
</comment>
<reference evidence="1 2" key="1">
    <citation type="journal article" date="2019" name="Commun. Biol.">
        <title>The bagworm genome reveals a unique fibroin gene that provides high tensile strength.</title>
        <authorList>
            <person name="Kono N."/>
            <person name="Nakamura H."/>
            <person name="Ohtoshi R."/>
            <person name="Tomita M."/>
            <person name="Numata K."/>
            <person name="Arakawa K."/>
        </authorList>
    </citation>
    <scope>NUCLEOTIDE SEQUENCE [LARGE SCALE GENOMIC DNA]</scope>
</reference>
<gene>
    <name evidence="1" type="ORF">EVAR_21228_1</name>
</gene>
<sequence length="155" mass="17366">MIRARVSQGTTFSPLLYSAYTNDILHPKTCVQVALFTEDITLFLERFFSIEVNHPDPLISVAASYESPPKSHFIKRPRNALLDSPDDFTAKRKWGDGKESGPLELSLSRRKAAKSRPYPVRRGFLVERAHAVVPKETSAVDINSQSRHNCAGLLT</sequence>
<dbReference type="AlphaFoldDB" id="A0A4C1UQ52"/>
<dbReference type="Proteomes" id="UP000299102">
    <property type="component" value="Unassembled WGS sequence"/>
</dbReference>
<evidence type="ECO:0000313" key="2">
    <source>
        <dbReference type="Proteomes" id="UP000299102"/>
    </source>
</evidence>
<evidence type="ECO:0008006" key="3">
    <source>
        <dbReference type="Google" id="ProtNLM"/>
    </source>
</evidence>